<dbReference type="InterPro" id="IPR025877">
    <property type="entry name" value="MobA-like_NTP_Trfase"/>
</dbReference>
<dbReference type="CDD" id="cd04182">
    <property type="entry name" value="GT_2_like_f"/>
    <property type="match status" value="1"/>
</dbReference>
<dbReference type="Gene3D" id="3.90.550.10">
    <property type="entry name" value="Spore Coat Polysaccharide Biosynthesis Protein SpsA, Chain A"/>
    <property type="match status" value="1"/>
</dbReference>
<accession>A0ABV6NE52</accession>
<dbReference type="RefSeq" id="WP_273844946.1">
    <property type="nucleotide sequence ID" value="NZ_JAQQWT010000011.1"/>
</dbReference>
<dbReference type="InterPro" id="IPR029044">
    <property type="entry name" value="Nucleotide-diphossugar_trans"/>
</dbReference>
<dbReference type="SUPFAM" id="SSF53448">
    <property type="entry name" value="Nucleotide-diphospho-sugar transferases"/>
    <property type="match status" value="1"/>
</dbReference>
<dbReference type="Pfam" id="PF12804">
    <property type="entry name" value="NTP_transf_3"/>
    <property type="match status" value="1"/>
</dbReference>
<dbReference type="PANTHER" id="PTHR43777">
    <property type="entry name" value="MOLYBDENUM COFACTOR CYTIDYLYLTRANSFERASE"/>
    <property type="match status" value="1"/>
</dbReference>
<dbReference type="GO" id="GO:0016740">
    <property type="term" value="F:transferase activity"/>
    <property type="evidence" value="ECO:0007669"/>
    <property type="project" value="UniProtKB-KW"/>
</dbReference>
<dbReference type="EMBL" id="JBHLTR010000007">
    <property type="protein sequence ID" value="MFC0558936.1"/>
    <property type="molecule type" value="Genomic_DNA"/>
</dbReference>
<reference evidence="2 3" key="1">
    <citation type="submission" date="2024-09" db="EMBL/GenBank/DDBJ databases">
        <authorList>
            <person name="Sun Q."/>
            <person name="Mori K."/>
        </authorList>
    </citation>
    <scope>NUCLEOTIDE SEQUENCE [LARGE SCALE GENOMIC DNA]</scope>
    <source>
        <strain evidence="2 3">NCAIM B.02301</strain>
    </source>
</reference>
<gene>
    <name evidence="2" type="ORF">ACFFH4_07705</name>
</gene>
<sequence length="215" mass="24474">MEKQKISAVILAAGQSTRMGQTKQLLKLGDKCILEHVIDQLLKQKFDQIIVVLGHEAEKIRKSIPKKHTKHLYYLFNHQYRLGQSTSFLTAIRNVLPSVNSAMFFLGDQPFIKEITIETLLKKGNKMMQVDGSPFVIRPYHHDLPGHPIFIGNFRKCDFSTVVGDEGGRSLFKSTKKEAILIEDPGILFDIDTPADYLEALRKVERLKRVSYGGY</sequence>
<dbReference type="Proteomes" id="UP001589833">
    <property type="component" value="Unassembled WGS sequence"/>
</dbReference>
<evidence type="ECO:0000313" key="2">
    <source>
        <dbReference type="EMBL" id="MFC0558936.1"/>
    </source>
</evidence>
<dbReference type="PANTHER" id="PTHR43777:SF1">
    <property type="entry name" value="MOLYBDENUM COFACTOR CYTIDYLYLTRANSFERASE"/>
    <property type="match status" value="1"/>
</dbReference>
<organism evidence="2 3">
    <name type="scientific">Halalkalibacter alkalisediminis</name>
    <dbReference type="NCBI Taxonomy" id="935616"/>
    <lineage>
        <taxon>Bacteria</taxon>
        <taxon>Bacillati</taxon>
        <taxon>Bacillota</taxon>
        <taxon>Bacilli</taxon>
        <taxon>Bacillales</taxon>
        <taxon>Bacillaceae</taxon>
        <taxon>Halalkalibacter</taxon>
    </lineage>
</organism>
<keyword evidence="3" id="KW-1185">Reference proteome</keyword>
<feature type="domain" description="MobA-like NTP transferase" evidence="1">
    <location>
        <begin position="8"/>
        <end position="175"/>
    </location>
</feature>
<evidence type="ECO:0000259" key="1">
    <source>
        <dbReference type="Pfam" id="PF12804"/>
    </source>
</evidence>
<evidence type="ECO:0000313" key="3">
    <source>
        <dbReference type="Proteomes" id="UP001589833"/>
    </source>
</evidence>
<comment type="caution">
    <text evidence="2">The sequence shown here is derived from an EMBL/GenBank/DDBJ whole genome shotgun (WGS) entry which is preliminary data.</text>
</comment>
<keyword evidence="2" id="KW-0808">Transferase</keyword>
<proteinExistence type="predicted"/>
<name>A0ABV6NE52_9BACI</name>
<protein>
    <submittedName>
        <fullName evidence="2">NTP transferase domain-containing protein</fullName>
    </submittedName>
</protein>